<keyword evidence="3" id="KW-1133">Transmembrane helix</keyword>
<reference evidence="5 6" key="1">
    <citation type="submission" date="2016-10" db="EMBL/GenBank/DDBJ databases">
        <authorList>
            <person name="Varghese N."/>
            <person name="Submissions S."/>
        </authorList>
    </citation>
    <scope>NUCLEOTIDE SEQUENCE [LARGE SCALE GENOMIC DNA]</scope>
    <source>
        <strain evidence="5 6">CGMCC 1.6377</strain>
    </source>
</reference>
<keyword evidence="1" id="KW-0175">Coiled coil</keyword>
<feature type="coiled-coil region" evidence="1">
    <location>
        <begin position="205"/>
        <end position="283"/>
    </location>
</feature>
<evidence type="ECO:0000256" key="2">
    <source>
        <dbReference type="SAM" id="MobiDB-lite"/>
    </source>
</evidence>
<evidence type="ECO:0000313" key="6">
    <source>
        <dbReference type="Proteomes" id="UP000323537"/>
    </source>
</evidence>
<dbReference type="Proteomes" id="UP000323537">
    <property type="component" value="Unassembled WGS sequence"/>
</dbReference>
<dbReference type="Pfam" id="PF14257">
    <property type="entry name" value="DUF4349"/>
    <property type="match status" value="1"/>
</dbReference>
<keyword evidence="3" id="KW-0472">Membrane</keyword>
<gene>
    <name evidence="5" type="ORF">SAMN04488066_101283</name>
</gene>
<feature type="transmembrane region" description="Helical" evidence="3">
    <location>
        <begin position="322"/>
        <end position="348"/>
    </location>
</feature>
<dbReference type="InterPro" id="IPR025645">
    <property type="entry name" value="DUF4349"/>
</dbReference>
<feature type="domain" description="DUF4349" evidence="4">
    <location>
        <begin position="130"/>
        <end position="342"/>
    </location>
</feature>
<evidence type="ECO:0000256" key="3">
    <source>
        <dbReference type="SAM" id="Phobius"/>
    </source>
</evidence>
<sequence length="359" mass="37954">MRSEGLGEDLGENVAETADEAERVGSEGQAPVCVLRAFTAIATRLTHMDTRRLLLVVTVAGLVALAGCAGAGTGGAGGGADAGGDTPESRSLEGDGAGASNGGEDGGGDTAEASYAVSEDGETVAAVAERRLIRTGDVRLTVDSFAEADAEARSIVDERGGFVSDATRETRERGDENYTVGELTLRVPSEEFDATMADLESLGEVERATTESRDVTDRITDLEARLENRRAERDRLRELYEDANTTEDVLAVQSELADVQTEIERMETQLASLEERVALSTIRVELREEPPEPSTVSTAWYDTGVVAAFVESVHGLATVLRAIVVGAAYAAPYLLAVSLPLLGVGFAVRRRLSRSSAED</sequence>
<keyword evidence="3" id="KW-0812">Transmembrane</keyword>
<proteinExistence type="predicted"/>
<evidence type="ECO:0000259" key="4">
    <source>
        <dbReference type="Pfam" id="PF14257"/>
    </source>
</evidence>
<dbReference type="Gene3D" id="1.10.287.1490">
    <property type="match status" value="1"/>
</dbReference>
<accession>A0A1I2Z6N8</accession>
<name>A0A1I2Z6N8_9EURY</name>
<protein>
    <recommendedName>
        <fullName evidence="4">DUF4349 domain-containing protein</fullName>
    </recommendedName>
</protein>
<feature type="compositionally biased region" description="Gly residues" evidence="2">
    <location>
        <begin position="95"/>
        <end position="109"/>
    </location>
</feature>
<organism evidence="5 6">
    <name type="scientific">Halorubrum aquaticum</name>
    <dbReference type="NCBI Taxonomy" id="387340"/>
    <lineage>
        <taxon>Archaea</taxon>
        <taxon>Methanobacteriati</taxon>
        <taxon>Methanobacteriota</taxon>
        <taxon>Stenosarchaea group</taxon>
        <taxon>Halobacteria</taxon>
        <taxon>Halobacteriales</taxon>
        <taxon>Haloferacaceae</taxon>
        <taxon>Halorubrum</taxon>
    </lineage>
</organism>
<keyword evidence="6" id="KW-1185">Reference proteome</keyword>
<evidence type="ECO:0000256" key="1">
    <source>
        <dbReference type="SAM" id="Coils"/>
    </source>
</evidence>
<dbReference type="EMBL" id="FOPZ01000001">
    <property type="protein sequence ID" value="SFH33434.1"/>
    <property type="molecule type" value="Genomic_DNA"/>
</dbReference>
<dbReference type="AlphaFoldDB" id="A0A1I2Z6N8"/>
<evidence type="ECO:0000313" key="5">
    <source>
        <dbReference type="EMBL" id="SFH33434.1"/>
    </source>
</evidence>
<feature type="transmembrane region" description="Helical" evidence="3">
    <location>
        <begin position="53"/>
        <end position="72"/>
    </location>
</feature>
<feature type="region of interest" description="Disordered" evidence="2">
    <location>
        <begin position="74"/>
        <end position="120"/>
    </location>
</feature>